<sequence length="223" mass="23320">MADPQETVQFKTLAAQASAVLLTRGVEVETTAVHGVVAHLVGAMAERVGTDKGEAVHLVTPEAVAEIIVKAAGEREPGAAPPHAVRPVRVNDGLVRVRVESLGHLVMATAQAGKYASLNGDGPMAAHLLDLGTEVGAALVQRHAEGEAEIPVGVLDEVADRVDTVADRVETAGLPCPSCGTTPHSRGGSERRLPDSAQSVRDRSRTTDSVPRMRSPFEALCRL</sequence>
<evidence type="ECO:0000313" key="3">
    <source>
        <dbReference type="Proteomes" id="UP000002357"/>
    </source>
</evidence>
<gene>
    <name evidence="2" type="ORF">SCLAV_2447</name>
</gene>
<dbReference type="EMBL" id="CM000913">
    <property type="protein sequence ID" value="EFG07520.1"/>
    <property type="molecule type" value="Genomic_DNA"/>
</dbReference>
<dbReference type="KEGG" id="sclf:BB341_16210"/>
<proteinExistence type="predicted"/>
<accession>B5GPF1</accession>
<evidence type="ECO:0000256" key="1">
    <source>
        <dbReference type="SAM" id="MobiDB-lite"/>
    </source>
</evidence>
<feature type="compositionally biased region" description="Basic and acidic residues" evidence="1">
    <location>
        <begin position="187"/>
        <end position="206"/>
    </location>
</feature>
<dbReference type="AlphaFoldDB" id="B5GPF1"/>
<name>B5GPF1_STRCL</name>
<reference evidence="2 3" key="1">
    <citation type="journal article" date="2010" name="Genome Biol. Evol.">
        <title>The sequence of a 1.8-mb bacterial linear plasmid reveals a rich evolutionary reservoir of secondary metabolic pathways.</title>
        <authorList>
            <person name="Medema M.H."/>
            <person name="Trefzer A."/>
            <person name="Kovalchuk A."/>
            <person name="van den Berg M."/>
            <person name="Mueller U."/>
            <person name="Heijne W."/>
            <person name="Wu L."/>
            <person name="Alam M.T."/>
            <person name="Ronning C.M."/>
            <person name="Nierman W.C."/>
            <person name="Bovenberg R.A.L."/>
            <person name="Breitling R."/>
            <person name="Takano E."/>
        </authorList>
    </citation>
    <scope>NUCLEOTIDE SEQUENCE [LARGE SCALE GENOMIC DNA]</scope>
    <source>
        <strain evidence="3">ATCC 27064 / DSM 738 / JCM 4710 / NBRC 13307 / NCIMB 12785 / NRRL 3585 / VKM Ac-602</strain>
    </source>
</reference>
<dbReference type="OrthoDB" id="4244082at2"/>
<dbReference type="RefSeq" id="WP_003953631.1">
    <property type="nucleotide sequence ID" value="NZ_CM000913.1"/>
</dbReference>
<dbReference type="GeneID" id="93730985"/>
<protein>
    <submittedName>
        <fullName evidence="2">Uncharacterized protein</fullName>
    </submittedName>
</protein>
<feature type="region of interest" description="Disordered" evidence="1">
    <location>
        <begin position="176"/>
        <end position="215"/>
    </location>
</feature>
<organism evidence="2 3">
    <name type="scientific">Streptomyces clavuligerus</name>
    <dbReference type="NCBI Taxonomy" id="1901"/>
    <lineage>
        <taxon>Bacteria</taxon>
        <taxon>Bacillati</taxon>
        <taxon>Actinomycetota</taxon>
        <taxon>Actinomycetes</taxon>
        <taxon>Kitasatosporales</taxon>
        <taxon>Streptomycetaceae</taxon>
        <taxon>Streptomyces</taxon>
    </lineage>
</organism>
<evidence type="ECO:0000313" key="2">
    <source>
        <dbReference type="EMBL" id="EFG07520.1"/>
    </source>
</evidence>
<dbReference type="Proteomes" id="UP000002357">
    <property type="component" value="Chromosome"/>
</dbReference>
<dbReference type="eggNOG" id="ENOG50321R3">
    <property type="taxonomic scope" value="Bacteria"/>
</dbReference>
<keyword evidence="3" id="KW-1185">Reference proteome</keyword>